<reference evidence="2" key="1">
    <citation type="journal article" date="2023" name="Front. Plant Sci.">
        <title>Chromosomal-level genome assembly of Melastoma candidum provides insights into trichome evolution.</title>
        <authorList>
            <person name="Zhong Y."/>
            <person name="Wu W."/>
            <person name="Sun C."/>
            <person name="Zou P."/>
            <person name="Liu Y."/>
            <person name="Dai S."/>
            <person name="Zhou R."/>
        </authorList>
    </citation>
    <scope>NUCLEOTIDE SEQUENCE [LARGE SCALE GENOMIC DNA]</scope>
</reference>
<comment type="caution">
    <text evidence="1">The sequence shown here is derived from an EMBL/GenBank/DDBJ whole genome shotgun (WGS) entry which is preliminary data.</text>
</comment>
<gene>
    <name evidence="1" type="ORF">MLD38_032174</name>
</gene>
<dbReference type="EMBL" id="CM042889">
    <property type="protein sequence ID" value="KAI4318473.1"/>
    <property type="molecule type" value="Genomic_DNA"/>
</dbReference>
<proteinExistence type="predicted"/>
<accession>A0ACB9M3A2</accession>
<protein>
    <submittedName>
        <fullName evidence="1">Uncharacterized protein</fullName>
    </submittedName>
</protein>
<keyword evidence="2" id="KW-1185">Reference proteome</keyword>
<dbReference type="Proteomes" id="UP001057402">
    <property type="component" value="Chromosome 10"/>
</dbReference>
<evidence type="ECO:0000313" key="1">
    <source>
        <dbReference type="EMBL" id="KAI4318473.1"/>
    </source>
</evidence>
<organism evidence="1 2">
    <name type="scientific">Melastoma candidum</name>
    <dbReference type="NCBI Taxonomy" id="119954"/>
    <lineage>
        <taxon>Eukaryota</taxon>
        <taxon>Viridiplantae</taxon>
        <taxon>Streptophyta</taxon>
        <taxon>Embryophyta</taxon>
        <taxon>Tracheophyta</taxon>
        <taxon>Spermatophyta</taxon>
        <taxon>Magnoliopsida</taxon>
        <taxon>eudicotyledons</taxon>
        <taxon>Gunneridae</taxon>
        <taxon>Pentapetalae</taxon>
        <taxon>rosids</taxon>
        <taxon>malvids</taxon>
        <taxon>Myrtales</taxon>
        <taxon>Melastomataceae</taxon>
        <taxon>Melastomatoideae</taxon>
        <taxon>Melastomateae</taxon>
        <taxon>Melastoma</taxon>
    </lineage>
</organism>
<sequence>MGSSSSLFNLVAVLLLALAAVAHSQHDAAPPAVECSSLILTLVDCLSFVSNGSTIDKPEGTCCSGIKTVLRTDADCLCVAFRSSAQLGVVLNVSKALTLPSACHISADSSAIKCSLPIPPTVSPPGGEAPASPPSIAPAPTKSEDTTPPPAKNSATATNAVVGTSAAVAATAVAYWLII</sequence>
<name>A0ACB9M3A2_9MYRT</name>
<evidence type="ECO:0000313" key="2">
    <source>
        <dbReference type="Proteomes" id="UP001057402"/>
    </source>
</evidence>